<dbReference type="AlphaFoldDB" id="A0AAN9S3Q4"/>
<feature type="region of interest" description="Disordered" evidence="1">
    <location>
        <begin position="44"/>
        <end position="78"/>
    </location>
</feature>
<protein>
    <submittedName>
        <fullName evidence="2">Uncharacterized protein</fullName>
    </submittedName>
</protein>
<accession>A0AAN9S3Q4</accession>
<feature type="region of interest" description="Disordered" evidence="1">
    <location>
        <begin position="92"/>
        <end position="120"/>
    </location>
</feature>
<dbReference type="EMBL" id="JAYMYS010000006">
    <property type="protein sequence ID" value="KAK7388885.1"/>
    <property type="molecule type" value="Genomic_DNA"/>
</dbReference>
<evidence type="ECO:0000256" key="1">
    <source>
        <dbReference type="SAM" id="MobiDB-lite"/>
    </source>
</evidence>
<feature type="compositionally biased region" description="Basic and acidic residues" evidence="1">
    <location>
        <begin position="107"/>
        <end position="120"/>
    </location>
</feature>
<dbReference type="Proteomes" id="UP001386955">
    <property type="component" value="Unassembled WGS sequence"/>
</dbReference>
<evidence type="ECO:0000313" key="2">
    <source>
        <dbReference type="EMBL" id="KAK7388885.1"/>
    </source>
</evidence>
<proteinExistence type="predicted"/>
<sequence length="151" mass="17636">MESLEKEEAVTPKGRLNIEYNGSDLYDSFEFKQMTLQLNKAIQTSKESSPTYKEMRHRHKLAKANQGPNGSSPSHMFHLSSSFYQHHMKRIYRENTKTPRRISSTKVPEKRERTGGTREKGFVTRLWLKVKGLLGKKHENEEGRRRPSKAF</sequence>
<comment type="caution">
    <text evidence="2">The sequence shown here is derived from an EMBL/GenBank/DDBJ whole genome shotgun (WGS) entry which is preliminary data.</text>
</comment>
<organism evidence="2 3">
    <name type="scientific">Psophocarpus tetragonolobus</name>
    <name type="common">Winged bean</name>
    <name type="synonym">Dolichos tetragonolobus</name>
    <dbReference type="NCBI Taxonomy" id="3891"/>
    <lineage>
        <taxon>Eukaryota</taxon>
        <taxon>Viridiplantae</taxon>
        <taxon>Streptophyta</taxon>
        <taxon>Embryophyta</taxon>
        <taxon>Tracheophyta</taxon>
        <taxon>Spermatophyta</taxon>
        <taxon>Magnoliopsida</taxon>
        <taxon>eudicotyledons</taxon>
        <taxon>Gunneridae</taxon>
        <taxon>Pentapetalae</taxon>
        <taxon>rosids</taxon>
        <taxon>fabids</taxon>
        <taxon>Fabales</taxon>
        <taxon>Fabaceae</taxon>
        <taxon>Papilionoideae</taxon>
        <taxon>50 kb inversion clade</taxon>
        <taxon>NPAAA clade</taxon>
        <taxon>indigoferoid/millettioid clade</taxon>
        <taxon>Phaseoleae</taxon>
        <taxon>Psophocarpus</taxon>
    </lineage>
</organism>
<evidence type="ECO:0000313" key="3">
    <source>
        <dbReference type="Proteomes" id="UP001386955"/>
    </source>
</evidence>
<keyword evidence="3" id="KW-1185">Reference proteome</keyword>
<gene>
    <name evidence="2" type="ORF">VNO78_23712</name>
</gene>
<name>A0AAN9S3Q4_PSOTE</name>
<reference evidence="2 3" key="1">
    <citation type="submission" date="2024-01" db="EMBL/GenBank/DDBJ databases">
        <title>The genomes of 5 underutilized Papilionoideae crops provide insights into root nodulation and disease resistanc.</title>
        <authorList>
            <person name="Jiang F."/>
        </authorList>
    </citation>
    <scope>NUCLEOTIDE SEQUENCE [LARGE SCALE GENOMIC DNA]</scope>
    <source>
        <strain evidence="2">DUOXIRENSHENG_FW03</strain>
        <tissue evidence="2">Leaves</tissue>
    </source>
</reference>